<dbReference type="Proteomes" id="UP001161065">
    <property type="component" value="Unassembled WGS sequence"/>
</dbReference>
<dbReference type="InterPro" id="IPR005625">
    <property type="entry name" value="PepSY-ass_TM"/>
</dbReference>
<name>A0AA42Q777_9BURK</name>
<dbReference type="PANTHER" id="PTHR34219">
    <property type="entry name" value="IRON-REGULATED INNER MEMBRANE PROTEIN-RELATED"/>
    <property type="match status" value="1"/>
</dbReference>
<feature type="transmembrane region" description="Helical" evidence="1">
    <location>
        <begin position="516"/>
        <end position="537"/>
    </location>
</feature>
<feature type="transmembrane region" description="Helical" evidence="1">
    <location>
        <begin position="166"/>
        <end position="193"/>
    </location>
</feature>
<proteinExistence type="predicted"/>
<dbReference type="AlphaFoldDB" id="A0AA42Q777"/>
<feature type="transmembrane region" description="Helical" evidence="1">
    <location>
        <begin position="21"/>
        <end position="46"/>
    </location>
</feature>
<dbReference type="PANTHER" id="PTHR34219:SF4">
    <property type="entry name" value="PEPSY DOMAIN-CONTAINING PROTEIN"/>
    <property type="match status" value="1"/>
</dbReference>
<feature type="transmembrane region" description="Helical" evidence="1">
    <location>
        <begin position="214"/>
        <end position="247"/>
    </location>
</feature>
<feature type="transmembrane region" description="Helical" evidence="1">
    <location>
        <begin position="484"/>
        <end position="510"/>
    </location>
</feature>
<gene>
    <name evidence="2" type="ORF">N5D63_24820</name>
</gene>
<dbReference type="EMBL" id="JAOCEK010000037">
    <property type="protein sequence ID" value="MDH1337364.1"/>
    <property type="molecule type" value="Genomic_DNA"/>
</dbReference>
<keyword evidence="1" id="KW-0812">Transmembrane</keyword>
<sequence>MQPAKKESGAGKGSFRQAQAWLHTWCGLWFSWLLYAVFLTGTLAVFEEPITHWMTPEHHAHEQAEARQAGTVPQAQSSLSQRLQWGMAYMERQHPGADMWELWPADSQGGGDLRVYWFDREGQYAAAQLDPKSGSAMDASEAPKVRQTSGGHHFVDFHYQLHAGQLGLWIVGIAALAMLVALVSGVITHRRIFKDFFTFRARKGQRSWLDMHNVVAVLTLPFQLMIAYTGIAISCATFMPAGIAAYFGSSAEAVKSFQVALNEPGKPQRSGQAMPVPDLESFVLRGQALIGQPVRAVVIDYPGDAAARIGIYGWNEADDLSKRLSPSSGMAMFSAATGELQQLRLPGGVDGGAASLAQSVIGGLHMATYGGLPLKWLYFICGLAGSAMMATGAILFMVKRRGRHQGEFGSSTSKVYRMIEAANVAAIAGLGIACVGFLWANRLLPVEISQRSRWELVVFFALWILALIHALLRSPPLAWRDQMAALAVLCLLLPLLNLVTTGEQLAAYLLDGDWESAGVELFALAVGVAAAGAWAWMRKASGLKPVRKQMARELSARELSKDLPAAADACAAKQGSLS</sequence>
<feature type="transmembrane region" description="Helical" evidence="1">
    <location>
        <begin position="419"/>
        <end position="440"/>
    </location>
</feature>
<dbReference type="Pfam" id="PF03929">
    <property type="entry name" value="PepSY_TM"/>
    <property type="match status" value="1"/>
</dbReference>
<protein>
    <submittedName>
        <fullName evidence="2">PepSY domain-containing protein</fullName>
    </submittedName>
</protein>
<reference evidence="2" key="1">
    <citation type="submission" date="2022-09" db="EMBL/GenBank/DDBJ databases">
        <title>Intensive care unit water sources are persistently colonized with multi-drug resistant bacteria and are the site of extensive horizontal gene transfer of antibiotic resistance genes.</title>
        <authorList>
            <person name="Diorio-Toth L."/>
        </authorList>
    </citation>
    <scope>NUCLEOTIDE SEQUENCE</scope>
    <source>
        <strain evidence="2">GD03832</strain>
    </source>
</reference>
<feature type="transmembrane region" description="Helical" evidence="1">
    <location>
        <begin position="376"/>
        <end position="398"/>
    </location>
</feature>
<organism evidence="2 3">
    <name type="scientific">Comamonas thiooxydans</name>
    <dbReference type="NCBI Taxonomy" id="363952"/>
    <lineage>
        <taxon>Bacteria</taxon>
        <taxon>Pseudomonadati</taxon>
        <taxon>Pseudomonadota</taxon>
        <taxon>Betaproteobacteria</taxon>
        <taxon>Burkholderiales</taxon>
        <taxon>Comamonadaceae</taxon>
        <taxon>Comamonas</taxon>
    </lineage>
</organism>
<evidence type="ECO:0000256" key="1">
    <source>
        <dbReference type="SAM" id="Phobius"/>
    </source>
</evidence>
<comment type="caution">
    <text evidence="2">The sequence shown here is derived from an EMBL/GenBank/DDBJ whole genome shotgun (WGS) entry which is preliminary data.</text>
</comment>
<accession>A0AA42Q777</accession>
<evidence type="ECO:0000313" key="3">
    <source>
        <dbReference type="Proteomes" id="UP001161065"/>
    </source>
</evidence>
<feature type="transmembrane region" description="Helical" evidence="1">
    <location>
        <begin position="452"/>
        <end position="472"/>
    </location>
</feature>
<keyword evidence="1" id="KW-0472">Membrane</keyword>
<dbReference type="RefSeq" id="WP_280009559.1">
    <property type="nucleotide sequence ID" value="NZ_JAOCEK010000037.1"/>
</dbReference>
<evidence type="ECO:0000313" key="2">
    <source>
        <dbReference type="EMBL" id="MDH1337364.1"/>
    </source>
</evidence>
<keyword evidence="1" id="KW-1133">Transmembrane helix</keyword>